<dbReference type="AlphaFoldDB" id="A0A2T3L4B5"/>
<evidence type="ECO:0000313" key="2">
    <source>
        <dbReference type="Proteomes" id="UP000241803"/>
    </source>
</evidence>
<organism evidence="1 2">
    <name type="scientific">Photobacterium indicum</name>
    <dbReference type="NCBI Taxonomy" id="81447"/>
    <lineage>
        <taxon>Bacteria</taxon>
        <taxon>Pseudomonadati</taxon>
        <taxon>Pseudomonadota</taxon>
        <taxon>Gammaproteobacteria</taxon>
        <taxon>Vibrionales</taxon>
        <taxon>Vibrionaceae</taxon>
        <taxon>Photobacterium</taxon>
    </lineage>
</organism>
<protein>
    <submittedName>
        <fullName evidence="1">Uncharacterized protein</fullName>
    </submittedName>
</protein>
<reference evidence="1 2" key="1">
    <citation type="submission" date="2018-03" db="EMBL/GenBank/DDBJ databases">
        <title>Whole genome sequencing of Histamine producing bacteria.</title>
        <authorList>
            <person name="Butler K."/>
        </authorList>
    </citation>
    <scope>NUCLEOTIDE SEQUENCE [LARGE SCALE GENOMIC DNA]</scope>
    <source>
        <strain evidence="1 2">ATCC 19614</strain>
    </source>
</reference>
<accession>A0A2T3L4B5</accession>
<dbReference type="Proteomes" id="UP000241803">
    <property type="component" value="Unassembled WGS sequence"/>
</dbReference>
<keyword evidence="2" id="KW-1185">Reference proteome</keyword>
<dbReference type="EMBL" id="PYOC01000010">
    <property type="protein sequence ID" value="PSV44178.1"/>
    <property type="molecule type" value="Genomic_DNA"/>
</dbReference>
<name>A0A2T3L4B5_9GAMM</name>
<gene>
    <name evidence="1" type="ORF">C9J47_21230</name>
</gene>
<comment type="caution">
    <text evidence="1">The sequence shown here is derived from an EMBL/GenBank/DDBJ whole genome shotgun (WGS) entry which is preliminary data.</text>
</comment>
<sequence length="152" mass="17994">MKEHIHTAYKGEIYGISFFSYFANNYTDKSHYQLWEALIDVEVLTAKLLEPYLDKHSIEFDKHDTDMQLKGIKDAKFWVDLPWNQLVQTLTNWVEPYEEKYRLWAEDAKEDIHAFTLIADHETAIFQCWKAEINGTSGVPILLRFIKQYSTV</sequence>
<evidence type="ECO:0000313" key="1">
    <source>
        <dbReference type="EMBL" id="PSV44178.1"/>
    </source>
</evidence>
<dbReference type="RefSeq" id="WP_107255292.1">
    <property type="nucleotide sequence ID" value="NZ_PYOC01000010.1"/>
</dbReference>
<proteinExistence type="predicted"/>